<evidence type="ECO:0000313" key="4">
    <source>
        <dbReference type="WBParaSite" id="SBAD_0000683101-mRNA-1"/>
    </source>
</evidence>
<organism evidence="4">
    <name type="scientific">Soboliphyme baturini</name>
    <dbReference type="NCBI Taxonomy" id="241478"/>
    <lineage>
        <taxon>Eukaryota</taxon>
        <taxon>Metazoa</taxon>
        <taxon>Ecdysozoa</taxon>
        <taxon>Nematoda</taxon>
        <taxon>Enoplea</taxon>
        <taxon>Dorylaimia</taxon>
        <taxon>Dioctophymatida</taxon>
        <taxon>Dioctophymatoidea</taxon>
        <taxon>Soboliphymatidae</taxon>
        <taxon>Soboliphyme</taxon>
    </lineage>
</organism>
<accession>A0A183ISH7</accession>
<proteinExistence type="predicted"/>
<keyword evidence="1" id="KW-0732">Signal</keyword>
<reference evidence="4" key="1">
    <citation type="submission" date="2016-06" db="UniProtKB">
        <authorList>
            <consortium name="WormBaseParasite"/>
        </authorList>
    </citation>
    <scope>IDENTIFICATION</scope>
</reference>
<dbReference type="SUPFAM" id="SSF54403">
    <property type="entry name" value="Cystatin/monellin"/>
    <property type="match status" value="1"/>
</dbReference>
<dbReference type="Gene3D" id="3.10.450.10">
    <property type="match status" value="1"/>
</dbReference>
<gene>
    <name evidence="2" type="ORF">SBAD_LOCUS6574</name>
</gene>
<dbReference type="Proteomes" id="UP000270296">
    <property type="component" value="Unassembled WGS sequence"/>
</dbReference>
<dbReference type="InterPro" id="IPR046350">
    <property type="entry name" value="Cystatin_sf"/>
</dbReference>
<dbReference type="AlphaFoldDB" id="A0A183ISH7"/>
<reference evidence="2 3" key="2">
    <citation type="submission" date="2018-11" db="EMBL/GenBank/DDBJ databases">
        <authorList>
            <consortium name="Pathogen Informatics"/>
        </authorList>
    </citation>
    <scope>NUCLEOTIDE SEQUENCE [LARGE SCALE GENOMIC DNA]</scope>
</reference>
<protein>
    <submittedName>
        <fullName evidence="4">Cystatin domain-containing protein</fullName>
    </submittedName>
</protein>
<feature type="signal peptide" evidence="1">
    <location>
        <begin position="1"/>
        <end position="19"/>
    </location>
</feature>
<evidence type="ECO:0000256" key="1">
    <source>
        <dbReference type="SAM" id="SignalP"/>
    </source>
</evidence>
<evidence type="ECO:0000313" key="3">
    <source>
        <dbReference type="Proteomes" id="UP000270296"/>
    </source>
</evidence>
<dbReference type="EMBL" id="UZAM01009867">
    <property type="protein sequence ID" value="VDP10331.1"/>
    <property type="molecule type" value="Genomic_DNA"/>
</dbReference>
<sequence length="131" mass="14688">MDQRLLTFCSLLLVAVVAADNSFNKEELAAKIIFGLNRVRNRFFLSKLIRVTSIRAENSPRGTIAHLDAFIGSTDCTVSEMSKLNYQMQRCTLNEKKPAEFCKLKATEIDVIVVIEKMNCTNVPMAEATGR</sequence>
<dbReference type="WBParaSite" id="SBAD_0000683101-mRNA-1">
    <property type="protein sequence ID" value="SBAD_0000683101-mRNA-1"/>
    <property type="gene ID" value="SBAD_0000683101"/>
</dbReference>
<name>A0A183ISH7_9BILA</name>
<keyword evidence="3" id="KW-1185">Reference proteome</keyword>
<feature type="chain" id="PRO_5043140285" evidence="1">
    <location>
        <begin position="20"/>
        <end position="131"/>
    </location>
</feature>
<evidence type="ECO:0000313" key="2">
    <source>
        <dbReference type="EMBL" id="VDP10331.1"/>
    </source>
</evidence>